<evidence type="ECO:0000256" key="1">
    <source>
        <dbReference type="ARBA" id="ARBA00022722"/>
    </source>
</evidence>
<keyword evidence="3" id="KW-0255">Endonuclease</keyword>
<keyword evidence="2" id="KW-0479">Metal-binding</keyword>
<evidence type="ECO:0000256" key="4">
    <source>
        <dbReference type="ARBA" id="ARBA00022801"/>
    </source>
</evidence>
<keyword evidence="1" id="KW-0540">Nuclease</keyword>
<evidence type="ECO:0008006" key="9">
    <source>
        <dbReference type="Google" id="ProtNLM"/>
    </source>
</evidence>
<evidence type="ECO:0000313" key="8">
    <source>
        <dbReference type="Proteomes" id="UP000585437"/>
    </source>
</evidence>
<evidence type="ECO:0000256" key="3">
    <source>
        <dbReference type="ARBA" id="ARBA00022759"/>
    </source>
</evidence>
<sequence length="253" mass="27883">MIVVLLLALGGRMALAWSSEGHKIVAAIAEQHLGDAARSEVLSLLQLEKKTSLVDVAAWADEMRDLDVPRQPSHSIRLPLTSAPYVQSRDCRNKNCILWAIEANIRVLRKGTSSGSAKVAALKYLTHFIGDLHQPLHSSIDTGQQKVVFEGRETTLHGVWDRELIKCQDINVDGLIGEIDVARLAKIHLDVASWAIEGRDIARDRIFFDLPQGESVIALPADYCATYASTVRVRLASAGYRLALLLNEVFSKP</sequence>
<proteinExistence type="predicted"/>
<keyword evidence="8" id="KW-1185">Reference proteome</keyword>
<dbReference type="InterPro" id="IPR008947">
    <property type="entry name" value="PLipase_C/P1_nuclease_dom_sf"/>
</dbReference>
<dbReference type="InterPro" id="IPR003154">
    <property type="entry name" value="S1/P1nuclease"/>
</dbReference>
<dbReference type="CDD" id="cd11010">
    <property type="entry name" value="S1-P1_nuclease"/>
    <property type="match status" value="1"/>
</dbReference>
<keyword evidence="4" id="KW-0378">Hydrolase</keyword>
<keyword evidence="5" id="KW-1015">Disulfide bond</keyword>
<gene>
    <name evidence="7" type="ORF">F4695_004488</name>
</gene>
<dbReference type="GO" id="GO:0003676">
    <property type="term" value="F:nucleic acid binding"/>
    <property type="evidence" value="ECO:0007669"/>
    <property type="project" value="InterPro"/>
</dbReference>
<reference evidence="7 8" key="1">
    <citation type="submission" date="2020-08" db="EMBL/GenBank/DDBJ databases">
        <title>The Agave Microbiome: Exploring the role of microbial communities in plant adaptations to desert environments.</title>
        <authorList>
            <person name="Partida-Martinez L.P."/>
        </authorList>
    </citation>
    <scope>NUCLEOTIDE SEQUENCE [LARGE SCALE GENOMIC DNA]</scope>
    <source>
        <strain evidence="7 8">AS3.12</strain>
    </source>
</reference>
<dbReference type="SUPFAM" id="SSF48537">
    <property type="entry name" value="Phospholipase C/P1 nuclease"/>
    <property type="match status" value="1"/>
</dbReference>
<comment type="caution">
    <text evidence="7">The sequence shown here is derived from an EMBL/GenBank/DDBJ whole genome shotgun (WGS) entry which is preliminary data.</text>
</comment>
<name>A0A7X0JNW4_9HYPH</name>
<evidence type="ECO:0000313" key="7">
    <source>
        <dbReference type="EMBL" id="MBB6511090.1"/>
    </source>
</evidence>
<evidence type="ECO:0000256" key="5">
    <source>
        <dbReference type="ARBA" id="ARBA00023157"/>
    </source>
</evidence>
<evidence type="ECO:0000256" key="2">
    <source>
        <dbReference type="ARBA" id="ARBA00022723"/>
    </source>
</evidence>
<accession>A0A7X0JNW4</accession>
<organism evidence="7 8">
    <name type="scientific">Rhizobium soli</name>
    <dbReference type="NCBI Taxonomy" id="424798"/>
    <lineage>
        <taxon>Bacteria</taxon>
        <taxon>Pseudomonadati</taxon>
        <taxon>Pseudomonadota</taxon>
        <taxon>Alphaproteobacteria</taxon>
        <taxon>Hyphomicrobiales</taxon>
        <taxon>Rhizobiaceae</taxon>
        <taxon>Rhizobium/Agrobacterium group</taxon>
        <taxon>Rhizobium</taxon>
    </lineage>
</organism>
<dbReference type="Proteomes" id="UP000585437">
    <property type="component" value="Unassembled WGS sequence"/>
</dbReference>
<dbReference type="Gene3D" id="1.10.575.10">
    <property type="entry name" value="P1 Nuclease"/>
    <property type="match status" value="1"/>
</dbReference>
<dbReference type="PANTHER" id="PTHR33146:SF26">
    <property type="entry name" value="ENDONUCLEASE 4"/>
    <property type="match status" value="1"/>
</dbReference>
<keyword evidence="6" id="KW-0325">Glycoprotein</keyword>
<evidence type="ECO:0000256" key="6">
    <source>
        <dbReference type="ARBA" id="ARBA00023180"/>
    </source>
</evidence>
<protein>
    <recommendedName>
        <fullName evidence="9">S1/P1 Nuclease</fullName>
    </recommendedName>
</protein>
<dbReference type="EMBL" id="JACHBU010000017">
    <property type="protein sequence ID" value="MBB6511090.1"/>
    <property type="molecule type" value="Genomic_DNA"/>
</dbReference>
<dbReference type="GO" id="GO:0006308">
    <property type="term" value="P:DNA catabolic process"/>
    <property type="evidence" value="ECO:0007669"/>
    <property type="project" value="InterPro"/>
</dbReference>
<dbReference type="GO" id="GO:0004519">
    <property type="term" value="F:endonuclease activity"/>
    <property type="evidence" value="ECO:0007669"/>
    <property type="project" value="UniProtKB-KW"/>
</dbReference>
<dbReference type="PANTHER" id="PTHR33146">
    <property type="entry name" value="ENDONUCLEASE 4"/>
    <property type="match status" value="1"/>
</dbReference>
<dbReference type="AlphaFoldDB" id="A0A7X0JNW4"/>
<dbReference type="Pfam" id="PF02265">
    <property type="entry name" value="S1-P1_nuclease"/>
    <property type="match status" value="1"/>
</dbReference>
<dbReference type="GO" id="GO:0046872">
    <property type="term" value="F:metal ion binding"/>
    <property type="evidence" value="ECO:0007669"/>
    <property type="project" value="UniProtKB-KW"/>
</dbReference>
<dbReference type="GO" id="GO:0016788">
    <property type="term" value="F:hydrolase activity, acting on ester bonds"/>
    <property type="evidence" value="ECO:0007669"/>
    <property type="project" value="InterPro"/>
</dbReference>